<proteinExistence type="predicted"/>
<dbReference type="RefSeq" id="WP_170095007.1">
    <property type="nucleotide sequence ID" value="NZ_WOYG01000001.1"/>
</dbReference>
<evidence type="ECO:0000313" key="4">
    <source>
        <dbReference type="Proteomes" id="UP000608662"/>
    </source>
</evidence>
<dbReference type="EMBL" id="WOYG01000001">
    <property type="protein sequence ID" value="NLV11307.1"/>
    <property type="molecule type" value="Genomic_DNA"/>
</dbReference>
<dbReference type="OrthoDB" id="376857at2157"/>
<keyword evidence="2" id="KW-0472">Membrane</keyword>
<comment type="caution">
    <text evidence="3">The sequence shown here is derived from an EMBL/GenBank/DDBJ whole genome shotgun (WGS) entry which is preliminary data.</text>
</comment>
<keyword evidence="2" id="KW-1133">Transmembrane helix</keyword>
<feature type="region of interest" description="Disordered" evidence="1">
    <location>
        <begin position="1"/>
        <end position="33"/>
    </location>
</feature>
<feature type="transmembrane region" description="Helical" evidence="2">
    <location>
        <begin position="70"/>
        <end position="89"/>
    </location>
</feature>
<evidence type="ECO:0000256" key="2">
    <source>
        <dbReference type="SAM" id="Phobius"/>
    </source>
</evidence>
<feature type="compositionally biased region" description="Polar residues" evidence="1">
    <location>
        <begin position="158"/>
        <end position="188"/>
    </location>
</feature>
<reference evidence="3" key="1">
    <citation type="submission" date="2019-12" db="EMBL/GenBank/DDBJ databases">
        <title>Whole-genome sequence of Halomicrobium mukohataei pws1.</title>
        <authorList>
            <person name="Verma D.K."/>
            <person name="Gopal K."/>
            <person name="Prasad E.S."/>
        </authorList>
    </citation>
    <scope>NUCLEOTIDE SEQUENCE</scope>
    <source>
        <strain evidence="3">Pws1</strain>
    </source>
</reference>
<accession>A0A847UGD3</accession>
<evidence type="ECO:0008006" key="5">
    <source>
        <dbReference type="Google" id="ProtNLM"/>
    </source>
</evidence>
<organism evidence="3 4">
    <name type="scientific">Halomicrobium mukohataei</name>
    <dbReference type="NCBI Taxonomy" id="57705"/>
    <lineage>
        <taxon>Archaea</taxon>
        <taxon>Methanobacteriati</taxon>
        <taxon>Methanobacteriota</taxon>
        <taxon>Stenosarchaea group</taxon>
        <taxon>Halobacteria</taxon>
        <taxon>Halobacteriales</taxon>
        <taxon>Haloarculaceae</taxon>
        <taxon>Halomicrobium</taxon>
    </lineage>
</organism>
<evidence type="ECO:0000313" key="3">
    <source>
        <dbReference type="EMBL" id="NLV11307.1"/>
    </source>
</evidence>
<dbReference type="AlphaFoldDB" id="A0A847UGD3"/>
<gene>
    <name evidence="3" type="ORF">GOC74_15370</name>
</gene>
<feature type="compositionally biased region" description="Basic and acidic residues" evidence="1">
    <location>
        <begin position="1"/>
        <end position="16"/>
    </location>
</feature>
<keyword evidence="2" id="KW-0812">Transmembrane</keyword>
<dbReference type="Proteomes" id="UP000608662">
    <property type="component" value="Unassembled WGS sequence"/>
</dbReference>
<evidence type="ECO:0000256" key="1">
    <source>
        <dbReference type="SAM" id="MobiDB-lite"/>
    </source>
</evidence>
<feature type="transmembrane region" description="Helical" evidence="2">
    <location>
        <begin position="37"/>
        <end position="55"/>
    </location>
</feature>
<protein>
    <recommendedName>
        <fullName evidence="5">FHA domain-containing protein</fullName>
    </recommendedName>
</protein>
<name>A0A847UGD3_9EURY</name>
<sequence length="292" mass="31268">MDSTSRDDGPRADSQRRGRRSAPKSAASRPRHRRTRIGLSVVALAVAATGVAGGVDPALTAQPGGDSTALLDYFTFIPQALVLLIAVGLRRYVLADTDVPWWLDGDALRGRASALVPQPDWSVRDAVSGSTASDDEESAHHRAGSSDDTDERADGDASPSTGSKLAQSDDTQQSSETPSQTPRRQSATVPDRLALGYGKQRVVVGDGDTVDEKLRAMLRGADEAEHAKWIDDGQLRFHRDEHGFTLIVGGDGLTRCNGERLRPGERTRIGPGDEIDLSGVMSLSVEVPRRPD</sequence>
<feature type="region of interest" description="Disordered" evidence="1">
    <location>
        <begin position="123"/>
        <end position="194"/>
    </location>
</feature>